<dbReference type="InterPro" id="IPR027417">
    <property type="entry name" value="P-loop_NTPase"/>
</dbReference>
<comment type="caution">
    <text evidence="2">The sequence shown here is derived from an EMBL/GenBank/DDBJ whole genome shotgun (WGS) entry which is preliminary data.</text>
</comment>
<gene>
    <name evidence="2" type="ORF">L0665_02420</name>
</gene>
<dbReference type="AlphaFoldDB" id="A0A9Q4KN38"/>
<name>A0A9Q4KN38_9EURY</name>
<evidence type="ECO:0000313" key="2">
    <source>
        <dbReference type="EMBL" id="MDE4907473.1"/>
    </source>
</evidence>
<evidence type="ECO:0000259" key="1">
    <source>
        <dbReference type="Pfam" id="PF01926"/>
    </source>
</evidence>
<dbReference type="InterPro" id="IPR052705">
    <property type="entry name" value="Gliding_Motility_GTPase"/>
</dbReference>
<reference evidence="2" key="1">
    <citation type="submission" date="2022-01" db="EMBL/GenBank/DDBJ databases">
        <title>Draft genome of Methanogenium marinum DSM 15558.</title>
        <authorList>
            <person name="Chen S.-C."/>
            <person name="You Y.-T."/>
        </authorList>
    </citation>
    <scope>NUCLEOTIDE SEQUENCE</scope>
    <source>
        <strain evidence="2">DSM 15558</strain>
    </source>
</reference>
<dbReference type="Pfam" id="PF01926">
    <property type="entry name" value="MMR_HSR1"/>
    <property type="match status" value="1"/>
</dbReference>
<dbReference type="PANTHER" id="PTHR42708">
    <property type="entry name" value="ATP/GTP-BINDING PROTEIN-RELATED"/>
    <property type="match status" value="1"/>
</dbReference>
<dbReference type="InterPro" id="IPR006073">
    <property type="entry name" value="GTP-bd"/>
</dbReference>
<protein>
    <submittedName>
        <fullName evidence="2">GTP-binding protein</fullName>
    </submittedName>
</protein>
<organism evidence="2 3">
    <name type="scientific">Methanogenium marinum</name>
    <dbReference type="NCBI Taxonomy" id="348610"/>
    <lineage>
        <taxon>Archaea</taxon>
        <taxon>Methanobacteriati</taxon>
        <taxon>Methanobacteriota</taxon>
        <taxon>Stenosarchaea group</taxon>
        <taxon>Methanomicrobia</taxon>
        <taxon>Methanomicrobiales</taxon>
        <taxon>Methanomicrobiaceae</taxon>
        <taxon>Methanogenium</taxon>
    </lineage>
</organism>
<evidence type="ECO:0000313" key="3">
    <source>
        <dbReference type="Proteomes" id="UP001143747"/>
    </source>
</evidence>
<dbReference type="GO" id="GO:0005525">
    <property type="term" value="F:GTP binding"/>
    <property type="evidence" value="ECO:0007669"/>
    <property type="project" value="InterPro"/>
</dbReference>
<feature type="domain" description="G" evidence="1">
    <location>
        <begin position="7"/>
        <end position="116"/>
    </location>
</feature>
<sequence length="160" mass="17503">MDHSRLKIVIFGAYNAGKSSFIRAIDPKSRHIEANKCEVSTTVGLDFGRTLVNGRKIYLFGTPGQERFEFVRDILSRGMDGAIVVADTTHDLDGLTEGLCASLSASGCPYAVFLNKCDHPDSQPGRYHAITCSVFSPEISAVNGCNTSEALREFLDIHFQ</sequence>
<dbReference type="PANTHER" id="PTHR42708:SF1">
    <property type="entry name" value="GLIDING MOTILITY PROTEIN MGLA"/>
    <property type="match status" value="1"/>
</dbReference>
<dbReference type="Proteomes" id="UP001143747">
    <property type="component" value="Unassembled WGS sequence"/>
</dbReference>
<dbReference type="SUPFAM" id="SSF52540">
    <property type="entry name" value="P-loop containing nucleoside triphosphate hydrolases"/>
    <property type="match status" value="1"/>
</dbReference>
<proteinExistence type="predicted"/>
<dbReference type="EMBL" id="JAKELO010000002">
    <property type="protein sequence ID" value="MDE4907473.1"/>
    <property type="molecule type" value="Genomic_DNA"/>
</dbReference>
<dbReference type="CDD" id="cd00882">
    <property type="entry name" value="Ras_like_GTPase"/>
    <property type="match status" value="1"/>
</dbReference>
<dbReference type="Gene3D" id="3.40.50.300">
    <property type="entry name" value="P-loop containing nucleotide triphosphate hydrolases"/>
    <property type="match status" value="1"/>
</dbReference>
<dbReference type="RefSeq" id="WP_274924124.1">
    <property type="nucleotide sequence ID" value="NZ_JAKELO010000002.1"/>
</dbReference>
<accession>A0A9Q4KN38</accession>
<keyword evidence="3" id="KW-1185">Reference proteome</keyword>